<comment type="catalytic activity">
    <reaction evidence="1">
        <text>[protein]-peptidylproline (omega=180) = [protein]-peptidylproline (omega=0)</text>
        <dbReference type="Rhea" id="RHEA:16237"/>
        <dbReference type="Rhea" id="RHEA-COMP:10747"/>
        <dbReference type="Rhea" id="RHEA-COMP:10748"/>
        <dbReference type="ChEBI" id="CHEBI:83833"/>
        <dbReference type="ChEBI" id="CHEBI:83834"/>
        <dbReference type="EC" id="5.2.1.8"/>
    </reaction>
</comment>
<keyword evidence="9" id="KW-1185">Reference proteome</keyword>
<evidence type="ECO:0000256" key="5">
    <source>
        <dbReference type="ARBA" id="ARBA00023235"/>
    </source>
</evidence>
<evidence type="ECO:0000259" key="7">
    <source>
        <dbReference type="PROSITE" id="PS50198"/>
    </source>
</evidence>
<dbReference type="Pfam" id="PF13624">
    <property type="entry name" value="SurA_N_3"/>
    <property type="match status" value="1"/>
</dbReference>
<evidence type="ECO:0000256" key="6">
    <source>
        <dbReference type="PROSITE-ProRule" id="PRU00278"/>
    </source>
</evidence>
<dbReference type="InterPro" id="IPR027304">
    <property type="entry name" value="Trigger_fact/SurA_dom_sf"/>
</dbReference>
<evidence type="ECO:0000313" key="9">
    <source>
        <dbReference type="Proteomes" id="UP000473648"/>
    </source>
</evidence>
<evidence type="ECO:0000256" key="2">
    <source>
        <dbReference type="ARBA" id="ARBA00013194"/>
    </source>
</evidence>
<dbReference type="AlphaFoldDB" id="A0A6L5GQ44"/>
<name>A0A6L5GQ44_9FIRM</name>
<evidence type="ECO:0000256" key="3">
    <source>
        <dbReference type="ARBA" id="ARBA00022729"/>
    </source>
</evidence>
<evidence type="ECO:0000256" key="1">
    <source>
        <dbReference type="ARBA" id="ARBA00000971"/>
    </source>
</evidence>
<keyword evidence="4 6" id="KW-0697">Rotamase</keyword>
<gene>
    <name evidence="8" type="ORF">FRC53_02760</name>
</gene>
<dbReference type="EMBL" id="VOGB01000004">
    <property type="protein sequence ID" value="MQM72354.1"/>
    <property type="molecule type" value="Genomic_DNA"/>
</dbReference>
<comment type="caution">
    <text evidence="8">The sequence shown here is derived from an EMBL/GenBank/DDBJ whole genome shotgun (WGS) entry which is preliminary data.</text>
</comment>
<dbReference type="InterPro" id="IPR000297">
    <property type="entry name" value="PPIase_PpiC"/>
</dbReference>
<accession>A0A6L5GQ44</accession>
<dbReference type="Proteomes" id="UP000473648">
    <property type="component" value="Unassembled WGS sequence"/>
</dbReference>
<dbReference type="PANTHER" id="PTHR47245:SF1">
    <property type="entry name" value="FOLDASE PROTEIN PRSA"/>
    <property type="match status" value="1"/>
</dbReference>
<dbReference type="SUPFAM" id="SSF54534">
    <property type="entry name" value="FKBP-like"/>
    <property type="match status" value="1"/>
</dbReference>
<evidence type="ECO:0000313" key="8">
    <source>
        <dbReference type="EMBL" id="MQM72354.1"/>
    </source>
</evidence>
<dbReference type="PROSITE" id="PS51257">
    <property type="entry name" value="PROKAR_LIPOPROTEIN"/>
    <property type="match status" value="1"/>
</dbReference>
<dbReference type="SUPFAM" id="SSF109998">
    <property type="entry name" value="Triger factor/SurA peptide-binding domain-like"/>
    <property type="match status" value="2"/>
</dbReference>
<feature type="domain" description="PpiC" evidence="7">
    <location>
        <begin position="339"/>
        <end position="431"/>
    </location>
</feature>
<dbReference type="PROSITE" id="PS50198">
    <property type="entry name" value="PPIC_PPIASE_2"/>
    <property type="match status" value="1"/>
</dbReference>
<evidence type="ECO:0000256" key="4">
    <source>
        <dbReference type="ARBA" id="ARBA00023110"/>
    </source>
</evidence>
<protein>
    <recommendedName>
        <fullName evidence="2">peptidylprolyl isomerase</fullName>
        <ecNumber evidence="2">5.2.1.8</ecNumber>
    </recommendedName>
</protein>
<dbReference type="Gene3D" id="1.10.8.1040">
    <property type="match status" value="1"/>
</dbReference>
<reference evidence="8" key="1">
    <citation type="journal article" date="2020" name="Appl. Environ. Microbiol.">
        <title>Medium-Chain Fatty Acid Synthesis by 'Candidatus Weimeria bifida' gen. nov., sp. nov., and 'Candidatus Pseudoramibacter fermentans' sp. nov.</title>
        <authorList>
            <person name="Scarborough M.J."/>
            <person name="Myers K.S."/>
            <person name="Donohue T.J."/>
            <person name="Noguera D.R."/>
        </authorList>
    </citation>
    <scope>NUCLEOTIDE SEQUENCE</scope>
    <source>
        <strain evidence="8">EUB1.1</strain>
    </source>
</reference>
<dbReference type="EC" id="5.2.1.8" evidence="2"/>
<dbReference type="InterPro" id="IPR050245">
    <property type="entry name" value="PrsA_foldase"/>
</dbReference>
<keyword evidence="5 6" id="KW-0413">Isomerase</keyword>
<proteinExistence type="predicted"/>
<dbReference type="Gene3D" id="3.10.50.40">
    <property type="match status" value="1"/>
</dbReference>
<dbReference type="InterPro" id="IPR046357">
    <property type="entry name" value="PPIase_dom_sf"/>
</dbReference>
<organism evidence="8 9">
    <name type="scientific">Candidatus Pseudoramibacter fermentans</name>
    <dbReference type="NCBI Taxonomy" id="2594427"/>
    <lineage>
        <taxon>Bacteria</taxon>
        <taxon>Bacillati</taxon>
        <taxon>Bacillota</taxon>
        <taxon>Clostridia</taxon>
        <taxon>Eubacteriales</taxon>
        <taxon>Eubacteriaceae</taxon>
        <taxon>Pseudoramibacter</taxon>
    </lineage>
</organism>
<dbReference type="Pfam" id="PF13145">
    <property type="entry name" value="Rotamase_2"/>
    <property type="match status" value="1"/>
</dbReference>
<keyword evidence="3" id="KW-0732">Signal</keyword>
<sequence length="504" mass="56614">MKKRIMGKKWLKAAALILCVGMIGVWTSGCALVNVNGVRDRAQVIAEINGQKIKKAEFNNTMAYIALTYSVNGQSMPTGSDLKTLKQDTYDQLIQTEVFAAKAKKDKQKVDEDAQRKSGQKAYKAIKKQAAKKYSSILKTYLTTDKSFAAFMEDNAVTTAYAQKAIAKYDKKLSKNPDAFLKTSVGSVEGKSVTHGEYYYQMIQQTLSAYASSGQAPSSDSDTQKQLGRKAFKAINTERKWIAYCKAHDIKITKSAIKKQNDNLSAYTKQFFQSDSVLKSYLSENFEGFDIDAYKKEQRKSAKAAAAKQAVKDKIYSGVKVTDKAMEDYYNDHKDTYSPSTVSACHILTSDKKLAQQIYKEAKNVKTKSAFKKIMDKYKDNSKVEEAKDLGAFKSSDMVENFSKAAFSANKNSVVGPIQTSYGYHVIYVYDKSSGKNDSWKNHKAALKKAVQKEKGKPAYQKLTKKFNKATRLRMNDPIQSASELYAEKLKKTFKVKTYEKRIK</sequence>
<dbReference type="PANTHER" id="PTHR47245">
    <property type="entry name" value="PEPTIDYLPROLYL ISOMERASE"/>
    <property type="match status" value="1"/>
</dbReference>
<dbReference type="GO" id="GO:0003755">
    <property type="term" value="F:peptidyl-prolyl cis-trans isomerase activity"/>
    <property type="evidence" value="ECO:0007669"/>
    <property type="project" value="UniProtKB-KW"/>
</dbReference>